<proteinExistence type="predicted"/>
<sequence length="80" mass="8698">MSNEPGCWVRANSAGSNPSRLDGGDARTELARFLTEDAPEVGALARPYAVEGLRTVGSQDPRGDLVDTLVRSRNQFWQAH</sequence>
<name>A0A5R8PA84_9NOCA</name>
<evidence type="ECO:0000313" key="3">
    <source>
        <dbReference type="Proteomes" id="UP000308349"/>
    </source>
</evidence>
<dbReference type="EMBL" id="VBUU01000031">
    <property type="protein sequence ID" value="TLG00288.1"/>
    <property type="molecule type" value="Genomic_DNA"/>
</dbReference>
<feature type="region of interest" description="Disordered" evidence="1">
    <location>
        <begin position="1"/>
        <end position="23"/>
    </location>
</feature>
<protein>
    <submittedName>
        <fullName evidence="2">Uncharacterized protein</fullName>
    </submittedName>
</protein>
<gene>
    <name evidence="2" type="ORF">FEK35_23875</name>
</gene>
<comment type="caution">
    <text evidence="2">The sequence shown here is derived from an EMBL/GenBank/DDBJ whole genome shotgun (WGS) entry which is preliminary data.</text>
</comment>
<dbReference type="Proteomes" id="UP000308349">
    <property type="component" value="Unassembled WGS sequence"/>
</dbReference>
<dbReference type="AlphaFoldDB" id="A0A5R8PA84"/>
<evidence type="ECO:0000313" key="2">
    <source>
        <dbReference type="EMBL" id="TLG00288.1"/>
    </source>
</evidence>
<reference evidence="2 3" key="1">
    <citation type="submission" date="2019-05" db="EMBL/GenBank/DDBJ databases">
        <title>Genomes sequences of two Nocardia cyriacigeorgica environmental isolates, type strains Nocardia asteroides ATCC 19247 and Nocardia cyriacigeorgica DSM 44484.</title>
        <authorList>
            <person name="Vautrin F."/>
            <person name="Bergeron E."/>
            <person name="Dubost A."/>
            <person name="Abrouk D."/>
            <person name="Rodriguez Nava V."/>
            <person name="Pujic P."/>
        </authorList>
    </citation>
    <scope>NUCLEOTIDE SEQUENCE [LARGE SCALE GENOMIC DNA]</scope>
    <source>
        <strain evidence="2 3">EML 1456</strain>
    </source>
</reference>
<evidence type="ECO:0000256" key="1">
    <source>
        <dbReference type="SAM" id="MobiDB-lite"/>
    </source>
</evidence>
<accession>A0A5R8PA84</accession>
<dbReference type="RefSeq" id="WP_138458099.1">
    <property type="nucleotide sequence ID" value="NZ_VBUU01000031.1"/>
</dbReference>
<organism evidence="2 3">
    <name type="scientific">Nocardia cyriacigeorgica</name>
    <dbReference type="NCBI Taxonomy" id="135487"/>
    <lineage>
        <taxon>Bacteria</taxon>
        <taxon>Bacillati</taxon>
        <taxon>Actinomycetota</taxon>
        <taxon>Actinomycetes</taxon>
        <taxon>Mycobacteriales</taxon>
        <taxon>Nocardiaceae</taxon>
        <taxon>Nocardia</taxon>
    </lineage>
</organism>